<organism evidence="2 3">
    <name type="scientific">Acanthoscelides obtectus</name>
    <name type="common">Bean weevil</name>
    <name type="synonym">Bruchus obtectus</name>
    <dbReference type="NCBI Taxonomy" id="200917"/>
    <lineage>
        <taxon>Eukaryota</taxon>
        <taxon>Metazoa</taxon>
        <taxon>Ecdysozoa</taxon>
        <taxon>Arthropoda</taxon>
        <taxon>Hexapoda</taxon>
        <taxon>Insecta</taxon>
        <taxon>Pterygota</taxon>
        <taxon>Neoptera</taxon>
        <taxon>Endopterygota</taxon>
        <taxon>Coleoptera</taxon>
        <taxon>Polyphaga</taxon>
        <taxon>Cucujiformia</taxon>
        <taxon>Chrysomeloidea</taxon>
        <taxon>Chrysomelidae</taxon>
        <taxon>Bruchinae</taxon>
        <taxon>Bruchini</taxon>
        <taxon>Acanthoscelides</taxon>
    </lineage>
</organism>
<name>A0A9P0Q0T4_ACAOB</name>
<evidence type="ECO:0000313" key="2">
    <source>
        <dbReference type="EMBL" id="CAH2001424.1"/>
    </source>
</evidence>
<accession>A0A9P0Q0T4</accession>
<dbReference type="OrthoDB" id="10051975at2759"/>
<sequence>MAKNTKSEEAYTVMKELSSNVKKRDDFDVYGEYVATTLRNLKSKSVQIYAKFEINNILYKAECSDIQPGTSTTPFATPTPSASPATSDQTGTKSYNTPEASSIPSTTPTPVTFPS</sequence>
<dbReference type="Proteomes" id="UP001152888">
    <property type="component" value="Unassembled WGS sequence"/>
</dbReference>
<evidence type="ECO:0000313" key="3">
    <source>
        <dbReference type="Proteomes" id="UP001152888"/>
    </source>
</evidence>
<feature type="region of interest" description="Disordered" evidence="1">
    <location>
        <begin position="68"/>
        <end position="115"/>
    </location>
</feature>
<evidence type="ECO:0000256" key="1">
    <source>
        <dbReference type="SAM" id="MobiDB-lite"/>
    </source>
</evidence>
<proteinExistence type="predicted"/>
<feature type="compositionally biased region" description="Low complexity" evidence="1">
    <location>
        <begin position="97"/>
        <end position="115"/>
    </location>
</feature>
<feature type="compositionally biased region" description="Low complexity" evidence="1">
    <location>
        <begin position="70"/>
        <end position="87"/>
    </location>
</feature>
<keyword evidence="3" id="KW-1185">Reference proteome</keyword>
<dbReference type="AlphaFoldDB" id="A0A9P0Q0T4"/>
<dbReference type="EMBL" id="CAKOFQ010007448">
    <property type="protein sequence ID" value="CAH2001424.1"/>
    <property type="molecule type" value="Genomic_DNA"/>
</dbReference>
<reference evidence="2" key="1">
    <citation type="submission" date="2022-03" db="EMBL/GenBank/DDBJ databases">
        <authorList>
            <person name="Sayadi A."/>
        </authorList>
    </citation>
    <scope>NUCLEOTIDE SEQUENCE</scope>
</reference>
<comment type="caution">
    <text evidence="2">The sequence shown here is derived from an EMBL/GenBank/DDBJ whole genome shotgun (WGS) entry which is preliminary data.</text>
</comment>
<protein>
    <submittedName>
        <fullName evidence="2">Uncharacterized protein</fullName>
    </submittedName>
</protein>
<gene>
    <name evidence="2" type="ORF">ACAOBT_LOCUS26191</name>
</gene>